<dbReference type="Proteomes" id="UP000001307">
    <property type="component" value="Unassembled WGS sequence"/>
</dbReference>
<dbReference type="InParanoid" id="E4XW94"/>
<reference evidence="1" key="1">
    <citation type="journal article" date="2010" name="Science">
        <title>Plasticity of animal genome architecture unmasked by rapid evolution of a pelagic tunicate.</title>
        <authorList>
            <person name="Denoeud F."/>
            <person name="Henriet S."/>
            <person name="Mungpakdee S."/>
            <person name="Aury J.M."/>
            <person name="Da Silva C."/>
            <person name="Brinkmann H."/>
            <person name="Mikhaleva J."/>
            <person name="Olsen L.C."/>
            <person name="Jubin C."/>
            <person name="Canestro C."/>
            <person name="Bouquet J.M."/>
            <person name="Danks G."/>
            <person name="Poulain J."/>
            <person name="Campsteijn C."/>
            <person name="Adamski M."/>
            <person name="Cross I."/>
            <person name="Yadetie F."/>
            <person name="Muffato M."/>
            <person name="Louis A."/>
            <person name="Butcher S."/>
            <person name="Tsagkogeorga G."/>
            <person name="Konrad A."/>
            <person name="Singh S."/>
            <person name="Jensen M.F."/>
            <person name="Cong E.H."/>
            <person name="Eikeseth-Otteraa H."/>
            <person name="Noel B."/>
            <person name="Anthouard V."/>
            <person name="Porcel B.M."/>
            <person name="Kachouri-Lafond R."/>
            <person name="Nishino A."/>
            <person name="Ugolini M."/>
            <person name="Chourrout P."/>
            <person name="Nishida H."/>
            <person name="Aasland R."/>
            <person name="Huzurbazar S."/>
            <person name="Westhof E."/>
            <person name="Delsuc F."/>
            <person name="Lehrach H."/>
            <person name="Reinhardt R."/>
            <person name="Weissenbach J."/>
            <person name="Roy S.W."/>
            <person name="Artiguenave F."/>
            <person name="Postlethwait J.H."/>
            <person name="Manak J.R."/>
            <person name="Thompson E.M."/>
            <person name="Jaillon O."/>
            <person name="Du Pasquier L."/>
            <person name="Boudinot P."/>
            <person name="Liberles D.A."/>
            <person name="Volff J.N."/>
            <person name="Philippe H."/>
            <person name="Lenhard B."/>
            <person name="Roest Crollius H."/>
            <person name="Wincker P."/>
            <person name="Chourrout D."/>
        </authorList>
    </citation>
    <scope>NUCLEOTIDE SEQUENCE [LARGE SCALE GENOMIC DNA]</scope>
</reference>
<sequence length="56" mass="6355">MLTTEAANYKVPKPKATEEINHCINQLKIILGAINEEDDRKMIELENFAIKPLNST</sequence>
<organism evidence="1">
    <name type="scientific">Oikopleura dioica</name>
    <name type="common">Tunicate</name>
    <dbReference type="NCBI Taxonomy" id="34765"/>
    <lineage>
        <taxon>Eukaryota</taxon>
        <taxon>Metazoa</taxon>
        <taxon>Chordata</taxon>
        <taxon>Tunicata</taxon>
        <taxon>Appendicularia</taxon>
        <taxon>Copelata</taxon>
        <taxon>Oikopleuridae</taxon>
        <taxon>Oikopleura</taxon>
    </lineage>
</organism>
<proteinExistence type="predicted"/>
<keyword evidence="3" id="KW-1185">Reference proteome</keyword>
<evidence type="ECO:0000313" key="2">
    <source>
        <dbReference type="EMBL" id="CBY39418.1"/>
    </source>
</evidence>
<dbReference type="AlphaFoldDB" id="E4XW94"/>
<name>E4XW94_OIKDI</name>
<dbReference type="EMBL" id="FN655527">
    <property type="protein sequence ID" value="CBY39418.1"/>
    <property type="molecule type" value="Genomic_DNA"/>
</dbReference>
<dbReference type="Proteomes" id="UP000011014">
    <property type="component" value="Unassembled WGS sequence"/>
</dbReference>
<evidence type="ECO:0000313" key="3">
    <source>
        <dbReference type="Proteomes" id="UP000001307"/>
    </source>
</evidence>
<dbReference type="EMBL" id="FN653238">
    <property type="protein sequence ID" value="CBY13949.1"/>
    <property type="molecule type" value="Genomic_DNA"/>
</dbReference>
<evidence type="ECO:0000313" key="1">
    <source>
        <dbReference type="EMBL" id="CBY13949.1"/>
    </source>
</evidence>
<gene>
    <name evidence="1" type="ORF">GSOID_T00006910001</name>
    <name evidence="2" type="ORF">GSOID_T00019984001</name>
</gene>
<protein>
    <submittedName>
        <fullName evidence="1">Uncharacterized protein</fullName>
    </submittedName>
</protein>
<accession>E4XW94</accession>